<evidence type="ECO:0000313" key="3">
    <source>
        <dbReference type="Proteomes" id="UP000823388"/>
    </source>
</evidence>
<organism evidence="2 3">
    <name type="scientific">Panicum virgatum</name>
    <name type="common">Blackwell switchgrass</name>
    <dbReference type="NCBI Taxonomy" id="38727"/>
    <lineage>
        <taxon>Eukaryota</taxon>
        <taxon>Viridiplantae</taxon>
        <taxon>Streptophyta</taxon>
        <taxon>Embryophyta</taxon>
        <taxon>Tracheophyta</taxon>
        <taxon>Spermatophyta</taxon>
        <taxon>Magnoliopsida</taxon>
        <taxon>Liliopsida</taxon>
        <taxon>Poales</taxon>
        <taxon>Poaceae</taxon>
        <taxon>PACMAD clade</taxon>
        <taxon>Panicoideae</taxon>
        <taxon>Panicodae</taxon>
        <taxon>Paniceae</taxon>
        <taxon>Panicinae</taxon>
        <taxon>Panicum</taxon>
        <taxon>Panicum sect. Hiantes</taxon>
    </lineage>
</organism>
<feature type="region of interest" description="Disordered" evidence="1">
    <location>
        <begin position="66"/>
        <end position="98"/>
    </location>
</feature>
<feature type="region of interest" description="Disordered" evidence="1">
    <location>
        <begin position="114"/>
        <end position="157"/>
    </location>
</feature>
<reference evidence="2" key="1">
    <citation type="submission" date="2020-05" db="EMBL/GenBank/DDBJ databases">
        <title>WGS assembly of Panicum virgatum.</title>
        <authorList>
            <person name="Lovell J.T."/>
            <person name="Jenkins J."/>
            <person name="Shu S."/>
            <person name="Juenger T.E."/>
            <person name="Schmutz J."/>
        </authorList>
    </citation>
    <scope>NUCLEOTIDE SEQUENCE</scope>
    <source>
        <strain evidence="2">AP13</strain>
    </source>
</reference>
<comment type="caution">
    <text evidence="2">The sequence shown here is derived from an EMBL/GenBank/DDBJ whole genome shotgun (WGS) entry which is preliminary data.</text>
</comment>
<feature type="compositionally biased region" description="Basic residues" evidence="1">
    <location>
        <begin position="131"/>
        <end position="157"/>
    </location>
</feature>
<proteinExistence type="predicted"/>
<dbReference type="Proteomes" id="UP000823388">
    <property type="component" value="Chromosome 5N"/>
</dbReference>
<name>A0A8T0S3Z3_PANVG</name>
<gene>
    <name evidence="2" type="ORF">PVAP13_5NG573501</name>
</gene>
<dbReference type="EMBL" id="CM029046">
    <property type="protein sequence ID" value="KAG2592690.1"/>
    <property type="molecule type" value="Genomic_DNA"/>
</dbReference>
<keyword evidence="3" id="KW-1185">Reference proteome</keyword>
<protein>
    <submittedName>
        <fullName evidence="2">Uncharacterized protein</fullName>
    </submittedName>
</protein>
<evidence type="ECO:0000256" key="1">
    <source>
        <dbReference type="SAM" id="MobiDB-lite"/>
    </source>
</evidence>
<dbReference type="AlphaFoldDB" id="A0A8T0S3Z3"/>
<evidence type="ECO:0000313" key="2">
    <source>
        <dbReference type="EMBL" id="KAG2592690.1"/>
    </source>
</evidence>
<sequence>MLVKIKQGLNPCAHLPISPSLRARLLPISSPSAEPIPPAATSQQPPLLLLLAREAGSRCRSLGDASPPLVVADPPPAPRAGFRRLSSRAGEAGARPRRRCSPAAALLARGGRGAVSSRRAVHVPPAPIPGRRPRRRDVRSPPLRRPRHHCSAPPLRPRRRRRRFLLRAILKVPAAPQLRKGGSLCPSPDLMASSNLPRLIIKDTGSSLNSLLAWDAQIREVLL</sequence>
<accession>A0A8T0S3Z3</accession>